<evidence type="ECO:0000313" key="1">
    <source>
        <dbReference type="EMBL" id="MBD1390010.1"/>
    </source>
</evidence>
<proteinExistence type="predicted"/>
<keyword evidence="2" id="KW-1185">Reference proteome</keyword>
<evidence type="ECO:0000313" key="2">
    <source>
        <dbReference type="Proteomes" id="UP000638014"/>
    </source>
</evidence>
<dbReference type="AlphaFoldDB" id="A0A8J6R372"/>
<reference evidence="1" key="1">
    <citation type="submission" date="2020-09" db="EMBL/GenBank/DDBJ databases">
        <title>A novel bacterium of genus Neiella, isolated from South China Sea.</title>
        <authorList>
            <person name="Huang H."/>
            <person name="Mo K."/>
            <person name="Hu Y."/>
        </authorList>
    </citation>
    <scope>NUCLEOTIDE SEQUENCE</scope>
    <source>
        <strain evidence="1">HB171785</strain>
    </source>
</reference>
<dbReference type="RefSeq" id="WP_191145092.1">
    <property type="nucleotide sequence ID" value="NZ_JACXAF010000013.1"/>
</dbReference>
<name>A0A8J6R372_9GAMM</name>
<accession>A0A8J6R372</accession>
<dbReference type="EMBL" id="JACXAF010000013">
    <property type="protein sequence ID" value="MBD1390010.1"/>
    <property type="molecule type" value="Genomic_DNA"/>
</dbReference>
<sequence length="95" mass="10357">MSTRTEFVNSIIAEALLRKVNEALTGQLPEGVQVVLEADDKEEAFGILAVDQHGHIQHVVESTVGFGISDGEQRRWILNILDGIAAGARLTAKYK</sequence>
<dbReference type="Proteomes" id="UP000638014">
    <property type="component" value="Unassembled WGS sequence"/>
</dbReference>
<protein>
    <submittedName>
        <fullName evidence="1">Uncharacterized protein</fullName>
    </submittedName>
</protein>
<comment type="caution">
    <text evidence="1">The sequence shown here is derived from an EMBL/GenBank/DDBJ whole genome shotgun (WGS) entry which is preliminary data.</text>
</comment>
<gene>
    <name evidence="1" type="ORF">IC617_11270</name>
</gene>
<organism evidence="1 2">
    <name type="scientific">Neiella litorisoli</name>
    <dbReference type="NCBI Taxonomy" id="2771431"/>
    <lineage>
        <taxon>Bacteria</taxon>
        <taxon>Pseudomonadati</taxon>
        <taxon>Pseudomonadota</taxon>
        <taxon>Gammaproteobacteria</taxon>
        <taxon>Alteromonadales</taxon>
        <taxon>Echinimonadaceae</taxon>
        <taxon>Neiella</taxon>
    </lineage>
</organism>